<reference evidence="1" key="1">
    <citation type="journal article" date="2011" name="Proc. Natl. Acad. Sci. U.S.A.">
        <title>The genome of the fire ant Solenopsis invicta.</title>
        <authorList>
            <person name="Wurm Y."/>
            <person name="Wang J."/>
            <person name="Riba-Grognuz O."/>
            <person name="Corona M."/>
            <person name="Nygaard S."/>
            <person name="Hunt B.G."/>
            <person name="Ingram K.K."/>
            <person name="Falquet L."/>
            <person name="Nipitwattanaphon M."/>
            <person name="Gotzek D."/>
            <person name="Dijkstra M.B."/>
            <person name="Oettler J."/>
            <person name="Comtesse F."/>
            <person name="Shih C.J."/>
            <person name="Wu W.J."/>
            <person name="Yang C.C."/>
            <person name="Thomas J."/>
            <person name="Beaudoing E."/>
            <person name="Pradervand S."/>
            <person name="Flegel V."/>
            <person name="Cook E.D."/>
            <person name="Fabbretti R."/>
            <person name="Stockinger H."/>
            <person name="Long L."/>
            <person name="Farmerie W.G."/>
            <person name="Oakey J."/>
            <person name="Boomsma J.J."/>
            <person name="Pamilo P."/>
            <person name="Yi S.V."/>
            <person name="Heinze J."/>
            <person name="Goodisman M.A."/>
            <person name="Farinelli L."/>
            <person name="Harshman K."/>
            <person name="Hulo N."/>
            <person name="Cerutti L."/>
            <person name="Xenarios I."/>
            <person name="Shoemaker D."/>
            <person name="Keller L."/>
        </authorList>
    </citation>
    <scope>NUCLEOTIDE SEQUENCE [LARGE SCALE GENOMIC DNA]</scope>
</reference>
<dbReference type="HOGENOM" id="CLU_172253_0_0_1"/>
<sequence length="81" mass="9595">YNLAYSLNRKNIVKTSNYSCGESREDINHVIFYCPLYVSKSKMLINYLREEFADYLPNIFVILQKPLSKLCRLLFSFLKTC</sequence>
<accession>E9IDQ7</accession>
<evidence type="ECO:0008006" key="2">
    <source>
        <dbReference type="Google" id="ProtNLM"/>
    </source>
</evidence>
<feature type="non-terminal residue" evidence="1">
    <location>
        <position position="81"/>
    </location>
</feature>
<dbReference type="EMBL" id="GL762480">
    <property type="protein sequence ID" value="EFZ21293.1"/>
    <property type="molecule type" value="Genomic_DNA"/>
</dbReference>
<name>E9IDQ7_SOLIN</name>
<organism>
    <name type="scientific">Solenopsis invicta</name>
    <name type="common">Red imported fire ant</name>
    <name type="synonym">Solenopsis wagneri</name>
    <dbReference type="NCBI Taxonomy" id="13686"/>
    <lineage>
        <taxon>Eukaryota</taxon>
        <taxon>Metazoa</taxon>
        <taxon>Ecdysozoa</taxon>
        <taxon>Arthropoda</taxon>
        <taxon>Hexapoda</taxon>
        <taxon>Insecta</taxon>
        <taxon>Pterygota</taxon>
        <taxon>Neoptera</taxon>
        <taxon>Endopterygota</taxon>
        <taxon>Hymenoptera</taxon>
        <taxon>Apocrita</taxon>
        <taxon>Aculeata</taxon>
        <taxon>Formicoidea</taxon>
        <taxon>Formicidae</taxon>
        <taxon>Myrmicinae</taxon>
        <taxon>Solenopsis</taxon>
    </lineage>
</organism>
<dbReference type="AlphaFoldDB" id="E9IDQ7"/>
<gene>
    <name evidence="1" type="ORF">SINV_01142</name>
</gene>
<feature type="non-terminal residue" evidence="1">
    <location>
        <position position="1"/>
    </location>
</feature>
<proteinExistence type="predicted"/>
<dbReference type="OMA" id="NYSCGES"/>
<protein>
    <recommendedName>
        <fullName evidence="2">Reverse transcriptase zinc-binding domain-containing protein</fullName>
    </recommendedName>
</protein>
<evidence type="ECO:0000313" key="1">
    <source>
        <dbReference type="EMBL" id="EFZ21293.1"/>
    </source>
</evidence>